<dbReference type="PANTHER" id="PTHR39337:SF1">
    <property type="entry name" value="BLR5642 PROTEIN"/>
    <property type="match status" value="1"/>
</dbReference>
<dbReference type="EMBL" id="JAGTPG010000002">
    <property type="protein sequence ID" value="MBR8642786.1"/>
    <property type="molecule type" value="Genomic_DNA"/>
</dbReference>
<dbReference type="InterPro" id="IPR007438">
    <property type="entry name" value="DUF488"/>
</dbReference>
<sequence length="168" mass="18361">MGRGPAGPRAVATIGVYGFTAGAFLQELTGGGVGLLLDLRRRRGVRGPDYSWANSVRLQHALAAAGIGYRHVKELAPTTELRRLQYREDDRQGVGKRNRVALAPEYAERYTREILDPFDLGALVAGLPGDSVTALFCVERDPEACHRSLVAERLHAEHDLPVTHLRPG</sequence>
<evidence type="ECO:0000313" key="1">
    <source>
        <dbReference type="EMBL" id="MBR8642786.1"/>
    </source>
</evidence>
<gene>
    <name evidence="1" type="ORF">KEF29_34485</name>
</gene>
<name>A0A941FLU0_9ACTN</name>
<protein>
    <submittedName>
        <fullName evidence="1">DUF488 domain-containing protein</fullName>
    </submittedName>
</protein>
<proteinExistence type="predicted"/>
<keyword evidence="2" id="KW-1185">Reference proteome</keyword>
<dbReference type="PANTHER" id="PTHR39337">
    <property type="entry name" value="BLR5642 PROTEIN"/>
    <property type="match status" value="1"/>
</dbReference>
<evidence type="ECO:0000313" key="2">
    <source>
        <dbReference type="Proteomes" id="UP000682308"/>
    </source>
</evidence>
<reference evidence="1 2" key="1">
    <citation type="submission" date="2021-04" db="EMBL/GenBank/DDBJ databases">
        <title>Characterization of the biosynthetic gene cluster of new lipopeptides with antitumor activity in the genome of the marine Streptomyces PHM034.</title>
        <authorList>
            <person name="Ceniceros A."/>
            <person name="Canedo L."/>
            <person name="Mendez C."/>
            <person name="Olano C."/>
            <person name="Schleissner C."/>
            <person name="Cuevas C."/>
            <person name="De La Calle F."/>
            <person name="Salas J.A."/>
        </authorList>
    </citation>
    <scope>NUCLEOTIDE SEQUENCE [LARGE SCALE GENOMIC DNA]</scope>
    <source>
        <strain evidence="1 2">PHM034</strain>
    </source>
</reference>
<dbReference type="Proteomes" id="UP000682308">
    <property type="component" value="Unassembled WGS sequence"/>
</dbReference>
<organism evidence="1 2">
    <name type="scientific">Streptomyces tuirus</name>
    <dbReference type="NCBI Taxonomy" id="68278"/>
    <lineage>
        <taxon>Bacteria</taxon>
        <taxon>Bacillati</taxon>
        <taxon>Actinomycetota</taxon>
        <taxon>Actinomycetes</taxon>
        <taxon>Kitasatosporales</taxon>
        <taxon>Streptomycetaceae</taxon>
        <taxon>Streptomyces</taxon>
    </lineage>
</organism>
<accession>A0A941FLU0</accession>
<comment type="caution">
    <text evidence="1">The sequence shown here is derived from an EMBL/GenBank/DDBJ whole genome shotgun (WGS) entry which is preliminary data.</text>
</comment>
<dbReference type="Pfam" id="PF04343">
    <property type="entry name" value="DUF488"/>
    <property type="match status" value="1"/>
</dbReference>
<dbReference type="AlphaFoldDB" id="A0A941FLU0"/>